<evidence type="ECO:0000313" key="2">
    <source>
        <dbReference type="Proteomes" id="UP000479293"/>
    </source>
</evidence>
<keyword evidence="2" id="KW-1185">Reference proteome</keyword>
<gene>
    <name evidence="1" type="ORF">GBK04_20865</name>
</gene>
<proteinExistence type="predicted"/>
<dbReference type="SUPFAM" id="SSF69754">
    <property type="entry name" value="Ribosome binding protein Y (YfiA homologue)"/>
    <property type="match status" value="1"/>
</dbReference>
<protein>
    <submittedName>
        <fullName evidence="1">HPF/RaiA family ribosome-associated protein</fullName>
    </submittedName>
</protein>
<dbReference type="InterPro" id="IPR003489">
    <property type="entry name" value="RHF/RaiA"/>
</dbReference>
<comment type="caution">
    <text evidence="1">The sequence shown here is derived from an EMBL/GenBank/DDBJ whole genome shotgun (WGS) entry which is preliminary data.</text>
</comment>
<dbReference type="EMBL" id="WHLY01000002">
    <property type="protein sequence ID" value="MPR35735.1"/>
    <property type="molecule type" value="Genomic_DNA"/>
</dbReference>
<dbReference type="Gene3D" id="3.30.160.100">
    <property type="entry name" value="Ribosome hibernation promotion factor-like"/>
    <property type="match status" value="1"/>
</dbReference>
<evidence type="ECO:0000313" key="1">
    <source>
        <dbReference type="EMBL" id="MPR35735.1"/>
    </source>
</evidence>
<reference evidence="1 2" key="1">
    <citation type="submission" date="2019-10" db="EMBL/GenBank/DDBJ databases">
        <title>Draft Genome Sequence of Cytophagaceae sp. SJW1-29.</title>
        <authorList>
            <person name="Choi A."/>
        </authorList>
    </citation>
    <scope>NUCLEOTIDE SEQUENCE [LARGE SCALE GENOMIC DNA]</scope>
    <source>
        <strain evidence="1 2">SJW1-29</strain>
    </source>
</reference>
<dbReference type="Pfam" id="PF02482">
    <property type="entry name" value="Ribosomal_S30AE"/>
    <property type="match status" value="1"/>
</dbReference>
<dbReference type="InterPro" id="IPR036567">
    <property type="entry name" value="RHF-like"/>
</dbReference>
<name>A0A7C9BLQ2_9BACT</name>
<accession>A0A7C9BLQ2</accession>
<dbReference type="AlphaFoldDB" id="A0A7C9BLQ2"/>
<sequence>MIIQINTDHNITVHEAFQTELNDKIAEKLHRFAGQLTRVEVHLSDENGSKEGQRDKRCLMEARMEGMQPIVVTELNDTLMQAINGAIVKMKAALDSAVGKVRNH</sequence>
<organism evidence="1 2">
    <name type="scientific">Salmonirosea aquatica</name>
    <dbReference type="NCBI Taxonomy" id="2654236"/>
    <lineage>
        <taxon>Bacteria</taxon>
        <taxon>Pseudomonadati</taxon>
        <taxon>Bacteroidota</taxon>
        <taxon>Cytophagia</taxon>
        <taxon>Cytophagales</taxon>
        <taxon>Spirosomataceae</taxon>
        <taxon>Salmonirosea</taxon>
    </lineage>
</organism>
<dbReference type="RefSeq" id="WP_152763049.1">
    <property type="nucleotide sequence ID" value="NZ_WHLY01000002.1"/>
</dbReference>
<dbReference type="Proteomes" id="UP000479293">
    <property type="component" value="Unassembled WGS sequence"/>
</dbReference>